<dbReference type="InterPro" id="IPR026341">
    <property type="entry name" value="T9SS_type_B"/>
</dbReference>
<dbReference type="Pfam" id="PF19081">
    <property type="entry name" value="Ig_7"/>
    <property type="match status" value="2"/>
</dbReference>
<organism evidence="3 4">
    <name type="scientific">Taibaiella chishuiensis</name>
    <dbReference type="NCBI Taxonomy" id="1434707"/>
    <lineage>
        <taxon>Bacteria</taxon>
        <taxon>Pseudomonadati</taxon>
        <taxon>Bacteroidota</taxon>
        <taxon>Chitinophagia</taxon>
        <taxon>Chitinophagales</taxon>
        <taxon>Chitinophagaceae</taxon>
        <taxon>Taibaiella</taxon>
    </lineage>
</organism>
<dbReference type="Pfam" id="PF18911">
    <property type="entry name" value="PKD_4"/>
    <property type="match status" value="1"/>
</dbReference>
<feature type="domain" description="PKD" evidence="2">
    <location>
        <begin position="575"/>
        <end position="618"/>
    </location>
</feature>
<dbReference type="OrthoDB" id="1652165at2"/>
<evidence type="ECO:0000256" key="1">
    <source>
        <dbReference type="SAM" id="SignalP"/>
    </source>
</evidence>
<dbReference type="RefSeq" id="WP_106521822.1">
    <property type="nucleotide sequence ID" value="NZ_PYGD01000001.1"/>
</dbReference>
<keyword evidence="1" id="KW-0732">Signal</keyword>
<dbReference type="Proteomes" id="UP000240572">
    <property type="component" value="Unassembled WGS sequence"/>
</dbReference>
<dbReference type="InterPro" id="IPR035986">
    <property type="entry name" value="PKD_dom_sf"/>
</dbReference>
<dbReference type="PROSITE" id="PS50093">
    <property type="entry name" value="PKD"/>
    <property type="match status" value="2"/>
</dbReference>
<dbReference type="SUPFAM" id="SSF49299">
    <property type="entry name" value="PKD domain"/>
    <property type="match status" value="2"/>
</dbReference>
<evidence type="ECO:0000313" key="4">
    <source>
        <dbReference type="Proteomes" id="UP000240572"/>
    </source>
</evidence>
<evidence type="ECO:0000313" key="3">
    <source>
        <dbReference type="EMBL" id="PSK95151.1"/>
    </source>
</evidence>
<dbReference type="NCBIfam" id="TIGR04131">
    <property type="entry name" value="Bac_Flav_CTERM"/>
    <property type="match status" value="1"/>
</dbReference>
<sequence length="802" mass="86559">MSLKSLLSALLICLCCSLSTQAQLIVNEFSQGASGNKEYIELVVLGQRTCNDSCADIRGWIFDDNNGWYGTTAISPGCYRFKNDPNWSCVPYGSIIVIYNSGDPNASLPPDDPTDANNDGVYIVPVTSPLLEMHNTLPSGTSMTYPATGFTASTTWTNMALNNTNDAVQVINPANLTTAFHAVSYGSGVVAPVHLTASGSQKVYYLSNDQYNSSAAWVAGNVPANETPGAPNSTANATWINGMHSGAAGGVSSNDTLHVVVCQPDSFLFNGNYYHTTGYYPFTFVSVAGCDSIVTLHLSANPVPPAPVVGAPYTFCQEEVVTALTATGINVLWYSAPAGGTGTTTAPVPATGVPGVFYFYVSQTVAGCESPRATIEVHITPKPAPPVFGNNAPVICQGSPSYTPAATGQNIQWYNMPTGGTPMATAPVINTTTGLTVSWYATQTVNGCESDRALIKIRVSAINADFTLSTDTLCISDSLRATNTSTGNDYINFWDFGDGFTYVHPSYAHKYLEPGVYTVMLAIKNSDGCVDTARKPVWVSPVPDVRVTQDKYDICTGDMVNFTLTYLEGFSRMNWDFGDGNGFSQDEINPGARRGHNTSLDVQHSYDRPGTFFFTTTAYTPGCGEKSWKDSVNVHAMPHVSLGPDSVLCLHDAPILLKNDMPRQEGETYLWSTGETGDQVKVKHHGDISLTVSTPYCSTTDVVHVSKDCYIDVPNAFTPNGDGVNDYFFPRQLLSSSVTDFQLQVVNRWGQKVFETRQIDGRGWDGRFNGTLQPEGVYIYLIKVVFRNGASENYQGNVTLLR</sequence>
<gene>
    <name evidence="3" type="ORF">B0I18_1011316</name>
</gene>
<dbReference type="Gene3D" id="2.60.40.10">
    <property type="entry name" value="Immunoglobulins"/>
    <property type="match status" value="2"/>
</dbReference>
<feature type="domain" description="PKD" evidence="2">
    <location>
        <begin position="462"/>
        <end position="539"/>
    </location>
</feature>
<dbReference type="InterPro" id="IPR013783">
    <property type="entry name" value="Ig-like_fold"/>
</dbReference>
<name>A0A2P8DD48_9BACT</name>
<keyword evidence="4" id="KW-1185">Reference proteome</keyword>
<dbReference type="AlphaFoldDB" id="A0A2P8DD48"/>
<comment type="caution">
    <text evidence="3">The sequence shown here is derived from an EMBL/GenBank/DDBJ whole genome shotgun (WGS) entry which is preliminary data.</text>
</comment>
<dbReference type="CDD" id="cd00146">
    <property type="entry name" value="PKD"/>
    <property type="match status" value="1"/>
</dbReference>
<protein>
    <submittedName>
        <fullName evidence="3">Gliding motility-associated-like protein</fullName>
    </submittedName>
</protein>
<feature type="chain" id="PRO_5015192736" evidence="1">
    <location>
        <begin position="23"/>
        <end position="802"/>
    </location>
</feature>
<dbReference type="InterPro" id="IPR044023">
    <property type="entry name" value="Ig_7"/>
</dbReference>
<proteinExistence type="predicted"/>
<accession>A0A2P8DD48</accession>
<dbReference type="InterPro" id="IPR000601">
    <property type="entry name" value="PKD_dom"/>
</dbReference>
<feature type="signal peptide" evidence="1">
    <location>
        <begin position="1"/>
        <end position="22"/>
    </location>
</feature>
<dbReference type="InterPro" id="IPR022409">
    <property type="entry name" value="PKD/Chitinase_dom"/>
</dbReference>
<dbReference type="SMART" id="SM00089">
    <property type="entry name" value="PKD"/>
    <property type="match status" value="1"/>
</dbReference>
<dbReference type="EMBL" id="PYGD01000001">
    <property type="protein sequence ID" value="PSK95151.1"/>
    <property type="molecule type" value="Genomic_DNA"/>
</dbReference>
<reference evidence="3 4" key="1">
    <citation type="submission" date="2018-03" db="EMBL/GenBank/DDBJ databases">
        <title>Genomic Encyclopedia of Type Strains, Phase III (KMG-III): the genomes of soil and plant-associated and newly described type strains.</title>
        <authorList>
            <person name="Whitman W."/>
        </authorList>
    </citation>
    <scope>NUCLEOTIDE SEQUENCE [LARGE SCALE GENOMIC DNA]</scope>
    <source>
        <strain evidence="3 4">CGMCC 1.12700</strain>
    </source>
</reference>
<evidence type="ECO:0000259" key="2">
    <source>
        <dbReference type="PROSITE" id="PS50093"/>
    </source>
</evidence>
<dbReference type="Pfam" id="PF13585">
    <property type="entry name" value="CHU_C"/>
    <property type="match status" value="1"/>
</dbReference>